<evidence type="ECO:0000313" key="19">
    <source>
        <dbReference type="EnsemblMetazoa" id="SMAR007801-PA"/>
    </source>
</evidence>
<evidence type="ECO:0000256" key="2">
    <source>
        <dbReference type="ARBA" id="ARBA00004123"/>
    </source>
</evidence>
<feature type="region of interest" description="Disordered" evidence="17">
    <location>
        <begin position="709"/>
        <end position="734"/>
    </location>
</feature>
<evidence type="ECO:0000259" key="18">
    <source>
        <dbReference type="PROSITE" id="PS50089"/>
    </source>
</evidence>
<dbReference type="SMART" id="SM00184">
    <property type="entry name" value="RING"/>
    <property type="match status" value="1"/>
</dbReference>
<dbReference type="GO" id="GO:0045944">
    <property type="term" value="P:positive regulation of transcription by RNA polymerase II"/>
    <property type="evidence" value="ECO:0007669"/>
    <property type="project" value="TreeGrafter"/>
</dbReference>
<dbReference type="Proteomes" id="UP000014500">
    <property type="component" value="Unassembled WGS sequence"/>
</dbReference>
<feature type="region of interest" description="Disordered" evidence="17">
    <location>
        <begin position="652"/>
        <end position="684"/>
    </location>
</feature>
<dbReference type="FunFam" id="3.30.40.10:FF:000112">
    <property type="entry name" value="RING finger protein 10"/>
    <property type="match status" value="1"/>
</dbReference>
<evidence type="ECO:0000256" key="5">
    <source>
        <dbReference type="ARBA" id="ARBA00008117"/>
    </source>
</evidence>
<dbReference type="EMBL" id="JH431806">
    <property type="status" value="NOT_ANNOTATED_CDS"/>
    <property type="molecule type" value="Genomic_DNA"/>
</dbReference>
<evidence type="ECO:0000256" key="6">
    <source>
        <dbReference type="ARBA" id="ARBA00012483"/>
    </source>
</evidence>
<keyword evidence="11" id="KW-0833">Ubl conjugation pathway</keyword>
<comment type="subcellular location">
    <subcellularLocation>
        <location evidence="3">Cytoplasm</location>
    </subcellularLocation>
    <subcellularLocation>
        <location evidence="2">Nucleus</location>
    </subcellularLocation>
</comment>
<dbReference type="EnsemblMetazoa" id="SMAR007801-RA">
    <property type="protein sequence ID" value="SMAR007801-PA"/>
    <property type="gene ID" value="SMAR007801"/>
</dbReference>
<proteinExistence type="inferred from homology"/>
<keyword evidence="10 16" id="KW-0863">Zinc-finger</keyword>
<keyword evidence="7" id="KW-0963">Cytoplasm</keyword>
<keyword evidence="13" id="KW-0539">Nucleus</keyword>
<feature type="compositionally biased region" description="Basic and acidic residues" evidence="17">
    <location>
        <begin position="50"/>
        <end position="62"/>
    </location>
</feature>
<feature type="region of interest" description="Disordered" evidence="17">
    <location>
        <begin position="402"/>
        <end position="438"/>
    </location>
</feature>
<evidence type="ECO:0000256" key="11">
    <source>
        <dbReference type="ARBA" id="ARBA00022786"/>
    </source>
</evidence>
<dbReference type="AlphaFoldDB" id="T1J2K6"/>
<evidence type="ECO:0000256" key="10">
    <source>
        <dbReference type="ARBA" id="ARBA00022771"/>
    </source>
</evidence>
<dbReference type="EC" id="2.3.2.27" evidence="6"/>
<evidence type="ECO:0000256" key="4">
    <source>
        <dbReference type="ARBA" id="ARBA00004906"/>
    </source>
</evidence>
<name>T1J2K6_STRMM</name>
<dbReference type="Pfam" id="PF00097">
    <property type="entry name" value="zf-C3HC4"/>
    <property type="match status" value="1"/>
</dbReference>
<dbReference type="PROSITE" id="PS50089">
    <property type="entry name" value="ZF_RING_2"/>
    <property type="match status" value="1"/>
</dbReference>
<dbReference type="CDD" id="cd16536">
    <property type="entry name" value="RING-HC_RNF10"/>
    <property type="match status" value="1"/>
</dbReference>
<organism evidence="19 20">
    <name type="scientific">Strigamia maritima</name>
    <name type="common">European centipede</name>
    <name type="synonym">Geophilus maritimus</name>
    <dbReference type="NCBI Taxonomy" id="126957"/>
    <lineage>
        <taxon>Eukaryota</taxon>
        <taxon>Metazoa</taxon>
        <taxon>Ecdysozoa</taxon>
        <taxon>Arthropoda</taxon>
        <taxon>Myriapoda</taxon>
        <taxon>Chilopoda</taxon>
        <taxon>Pleurostigmophora</taxon>
        <taxon>Geophilomorpha</taxon>
        <taxon>Linotaeniidae</taxon>
        <taxon>Strigamia</taxon>
    </lineage>
</organism>
<evidence type="ECO:0000256" key="13">
    <source>
        <dbReference type="ARBA" id="ARBA00023242"/>
    </source>
</evidence>
<keyword evidence="12" id="KW-0862">Zinc</keyword>
<protein>
    <recommendedName>
        <fullName evidence="14">E3 ubiquitin-protein ligase RNF10</fullName>
        <ecNumber evidence="6">2.3.2.27</ecNumber>
    </recommendedName>
    <alternativeName>
        <fullName evidence="15">RING finger protein 10</fullName>
    </alternativeName>
</protein>
<reference evidence="20" key="1">
    <citation type="submission" date="2011-05" db="EMBL/GenBank/DDBJ databases">
        <authorList>
            <person name="Richards S.R."/>
            <person name="Qu J."/>
            <person name="Jiang H."/>
            <person name="Jhangiani S.N."/>
            <person name="Agravi P."/>
            <person name="Goodspeed R."/>
            <person name="Gross S."/>
            <person name="Mandapat C."/>
            <person name="Jackson L."/>
            <person name="Mathew T."/>
            <person name="Pu L."/>
            <person name="Thornton R."/>
            <person name="Saada N."/>
            <person name="Wilczek-Boney K.B."/>
            <person name="Lee S."/>
            <person name="Kovar C."/>
            <person name="Wu Y."/>
            <person name="Scherer S.E."/>
            <person name="Worley K.C."/>
            <person name="Muzny D.M."/>
            <person name="Gibbs R."/>
        </authorList>
    </citation>
    <scope>NUCLEOTIDE SEQUENCE</scope>
    <source>
        <strain evidence="20">Brora</strain>
    </source>
</reference>
<evidence type="ECO:0000256" key="16">
    <source>
        <dbReference type="PROSITE-ProRule" id="PRU00175"/>
    </source>
</evidence>
<comment type="catalytic activity">
    <reaction evidence="1">
        <text>S-ubiquitinyl-[E2 ubiquitin-conjugating enzyme]-L-cysteine + [acceptor protein]-L-lysine = [E2 ubiquitin-conjugating enzyme]-L-cysteine + N(6)-ubiquitinyl-[acceptor protein]-L-lysine.</text>
        <dbReference type="EC" id="2.3.2.27"/>
    </reaction>
</comment>
<dbReference type="InterPro" id="IPR013083">
    <property type="entry name" value="Znf_RING/FYVE/PHD"/>
</dbReference>
<keyword evidence="9" id="KW-0479">Metal-binding</keyword>
<dbReference type="GO" id="GO:0008270">
    <property type="term" value="F:zinc ion binding"/>
    <property type="evidence" value="ECO:0007669"/>
    <property type="project" value="UniProtKB-KW"/>
</dbReference>
<evidence type="ECO:0000256" key="9">
    <source>
        <dbReference type="ARBA" id="ARBA00022723"/>
    </source>
</evidence>
<evidence type="ECO:0000256" key="17">
    <source>
        <dbReference type="SAM" id="MobiDB-lite"/>
    </source>
</evidence>
<sequence>MLEDSKVATMEKNRTNGRAGSGPSKSSGPESKSNAKQDAATNKVNRVGRRRESPCPRPEVWRKPAPQKNKGFDKRPKPRGMCVDGRERNNIANGLNVEVGSALQQGSKKMNLNHLLNFKYSSRGANASNWAKTPLRNRNKWNSKKHRYNKEQFLQANCQFVVRAGRDYAIHAIDPDLLVDWDAIELVRLSSQEVPSCPVCLYQPIAAKMTRCGHIYCWPCILHYLALSDKTWRKCPICFEAVHKTDLKSVVSLLAHQYTVGEEITLRLMHREKGSVFATAKEKSDENKGKLLRLDDADENTCFAKLLTASPDQVLKQVVRRERRELDIALSSSRDDPESCFIDSALELLSKREENLINGQIVEQDITENDKTRYQHALEEVKIPNNVPTVVYSCAFSNELKKSDKSGSEKSEDKVLRQRQESVSSSYDEGGATAEDLDIETTEEKSFKNAYYFYQACNGQHVYMHAMNAHMLIKEYGSLENSPETVRAKIVEKEEITMTEELRRRLRYLSHLPLSCEFEVVELQLKPPIVSKETEMAFEGEVEKRRTRRNKRARDEKRRERHIQEVEKRKLGTYPKPRYNLESHHQFPEYVPENGEFVTISDSDSQFQNTSVEHVPNSLDVSSPSTSVEDGCSSCGSVPSFAQMLRQGKAKGGFQTAASKPIDAPHRLKGDDSDTDSENYAPVPDYHNSFADAIQAALLKATLVDKVENSAGKKKKKGGKQKQLLFTTSMSRSK</sequence>
<dbReference type="GO" id="GO:0005737">
    <property type="term" value="C:cytoplasm"/>
    <property type="evidence" value="ECO:0007669"/>
    <property type="project" value="UniProtKB-SubCell"/>
</dbReference>
<dbReference type="InterPro" id="IPR001841">
    <property type="entry name" value="Znf_RING"/>
</dbReference>
<dbReference type="InterPro" id="IPR018957">
    <property type="entry name" value="Znf_C3HC4_RING-type"/>
</dbReference>
<evidence type="ECO:0000256" key="8">
    <source>
        <dbReference type="ARBA" id="ARBA00022679"/>
    </source>
</evidence>
<dbReference type="Gene3D" id="3.30.40.10">
    <property type="entry name" value="Zinc/RING finger domain, C3HC4 (zinc finger)"/>
    <property type="match status" value="1"/>
</dbReference>
<dbReference type="SUPFAM" id="SSF57850">
    <property type="entry name" value="RING/U-box"/>
    <property type="match status" value="1"/>
</dbReference>
<feature type="compositionally biased region" description="Low complexity" evidence="17">
    <location>
        <begin position="21"/>
        <end position="32"/>
    </location>
</feature>
<dbReference type="PANTHER" id="PTHR12983">
    <property type="entry name" value="RING FINGER 10 FAMILY MEMBER"/>
    <property type="match status" value="1"/>
</dbReference>
<keyword evidence="8" id="KW-0808">Transferase</keyword>
<dbReference type="GO" id="GO:0000976">
    <property type="term" value="F:transcription cis-regulatory region binding"/>
    <property type="evidence" value="ECO:0007669"/>
    <property type="project" value="TreeGrafter"/>
</dbReference>
<feature type="domain" description="RING-type" evidence="18">
    <location>
        <begin position="197"/>
        <end position="238"/>
    </location>
</feature>
<dbReference type="InterPro" id="IPR017907">
    <property type="entry name" value="Znf_RING_CS"/>
</dbReference>
<feature type="compositionally biased region" description="Basic and acidic residues" evidence="17">
    <location>
        <begin position="402"/>
        <end position="420"/>
    </location>
</feature>
<dbReference type="HOGENOM" id="CLU_018206_1_0_1"/>
<evidence type="ECO:0000256" key="7">
    <source>
        <dbReference type="ARBA" id="ARBA00022490"/>
    </source>
</evidence>
<feature type="compositionally biased region" description="Basic and acidic residues" evidence="17">
    <location>
        <begin position="1"/>
        <end position="14"/>
    </location>
</feature>
<dbReference type="GO" id="GO:0061630">
    <property type="term" value="F:ubiquitin protein ligase activity"/>
    <property type="evidence" value="ECO:0007669"/>
    <property type="project" value="UniProtKB-EC"/>
</dbReference>
<accession>T1J2K6</accession>
<comment type="similarity">
    <text evidence="5">Belongs to the RNF10 family.</text>
</comment>
<feature type="compositionally biased region" description="Polar residues" evidence="17">
    <location>
        <begin position="34"/>
        <end position="44"/>
    </location>
</feature>
<evidence type="ECO:0000256" key="3">
    <source>
        <dbReference type="ARBA" id="ARBA00004496"/>
    </source>
</evidence>
<dbReference type="InterPro" id="IPR039739">
    <property type="entry name" value="MAG2/RNF10"/>
</dbReference>
<comment type="pathway">
    <text evidence="4">Protein modification; protein ubiquitination.</text>
</comment>
<reference evidence="19" key="2">
    <citation type="submission" date="2015-02" db="UniProtKB">
        <authorList>
            <consortium name="EnsemblMetazoa"/>
        </authorList>
    </citation>
    <scope>IDENTIFICATION</scope>
</reference>
<dbReference type="PROSITE" id="PS00518">
    <property type="entry name" value="ZF_RING_1"/>
    <property type="match status" value="1"/>
</dbReference>
<dbReference type="GO" id="GO:0005634">
    <property type="term" value="C:nucleus"/>
    <property type="evidence" value="ECO:0007669"/>
    <property type="project" value="UniProtKB-SubCell"/>
</dbReference>
<feature type="region of interest" description="Disordered" evidence="17">
    <location>
        <begin position="541"/>
        <end position="561"/>
    </location>
</feature>
<feature type="compositionally biased region" description="Basic and acidic residues" evidence="17">
    <location>
        <begin position="663"/>
        <end position="672"/>
    </location>
</feature>
<feature type="region of interest" description="Disordered" evidence="17">
    <location>
        <begin position="1"/>
        <end position="86"/>
    </location>
</feature>
<dbReference type="eggNOG" id="KOG2164">
    <property type="taxonomic scope" value="Eukaryota"/>
</dbReference>
<evidence type="ECO:0000256" key="14">
    <source>
        <dbReference type="ARBA" id="ARBA00035131"/>
    </source>
</evidence>
<dbReference type="OMA" id="PRWKKCP"/>
<dbReference type="PANTHER" id="PTHR12983:SF9">
    <property type="entry name" value="E3 UBIQUITIN-PROTEIN LIGASE RNF10"/>
    <property type="match status" value="1"/>
</dbReference>
<dbReference type="STRING" id="126957.T1J2K6"/>
<evidence type="ECO:0000256" key="12">
    <source>
        <dbReference type="ARBA" id="ARBA00022833"/>
    </source>
</evidence>
<feature type="region of interest" description="Disordered" evidence="17">
    <location>
        <begin position="604"/>
        <end position="625"/>
    </location>
</feature>
<evidence type="ECO:0000256" key="15">
    <source>
        <dbReference type="ARBA" id="ARBA00035390"/>
    </source>
</evidence>
<feature type="compositionally biased region" description="Polar residues" evidence="17">
    <location>
        <begin position="724"/>
        <end position="734"/>
    </location>
</feature>
<evidence type="ECO:0000313" key="20">
    <source>
        <dbReference type="Proteomes" id="UP000014500"/>
    </source>
</evidence>
<dbReference type="PhylomeDB" id="T1J2K6"/>
<evidence type="ECO:0000256" key="1">
    <source>
        <dbReference type="ARBA" id="ARBA00000900"/>
    </source>
</evidence>
<keyword evidence="20" id="KW-1185">Reference proteome</keyword>